<name>A0ABX5YF07_9PLAN</name>
<dbReference type="Gene3D" id="3.40.50.12140">
    <property type="entry name" value="Domain of unknown function DUF4159"/>
    <property type="match status" value="2"/>
</dbReference>
<keyword evidence="1" id="KW-1133">Transmembrane helix</keyword>
<keyword evidence="1" id="KW-0812">Transmembrane</keyword>
<dbReference type="Pfam" id="PF13709">
    <property type="entry name" value="DUF4159"/>
    <property type="match status" value="2"/>
</dbReference>
<protein>
    <recommendedName>
        <fullName evidence="2">DUF4159 domain-containing protein</fullName>
    </recommendedName>
</protein>
<dbReference type="Gene3D" id="1.50.10.20">
    <property type="match status" value="2"/>
</dbReference>
<dbReference type="SUPFAM" id="SSF52317">
    <property type="entry name" value="Class I glutamine amidotransferase-like"/>
    <property type="match status" value="1"/>
</dbReference>
<evidence type="ECO:0000313" key="4">
    <source>
        <dbReference type="Proteomes" id="UP000322887"/>
    </source>
</evidence>
<feature type="domain" description="DUF4159" evidence="2">
    <location>
        <begin position="426"/>
        <end position="578"/>
    </location>
</feature>
<dbReference type="InterPro" id="IPR029062">
    <property type="entry name" value="Class_I_gatase-like"/>
</dbReference>
<gene>
    <name evidence="3" type="ORF">GmarT_01060</name>
</gene>
<dbReference type="InterPro" id="IPR025297">
    <property type="entry name" value="DUF4159"/>
</dbReference>
<keyword evidence="4" id="KW-1185">Reference proteome</keyword>
<evidence type="ECO:0000313" key="3">
    <source>
        <dbReference type="EMBL" id="QEG14273.1"/>
    </source>
</evidence>
<dbReference type="SUPFAM" id="SSF48239">
    <property type="entry name" value="Terpenoid cyclases/Protein prenyltransferases"/>
    <property type="match status" value="1"/>
</dbReference>
<dbReference type="Proteomes" id="UP000322887">
    <property type="component" value="Chromosome"/>
</dbReference>
<feature type="transmembrane region" description="Helical" evidence="1">
    <location>
        <begin position="27"/>
        <end position="48"/>
    </location>
</feature>
<proteinExistence type="predicted"/>
<evidence type="ECO:0000259" key="2">
    <source>
        <dbReference type="Pfam" id="PF13709"/>
    </source>
</evidence>
<accession>A0ABX5YF07</accession>
<sequence>MLERNAFSETASGNGMKMHDRHSAVRFLHVLIVCWTVAAGFFTFTPMLQAENITRAQVLSSIEKAKHFLLKQQQPDGTWQLTGHPEQTVVLTSFTLHTLLQAGMTADNAEIQNGLQWLRKQDPVKTHEISLLLETLAAARDTDLDLPLMKRLTKKLEAGKSQGTNDGAWSFGADDVPNYAHFAALGLYEAAQRGVPVQTATWQRARDHWLSRQNRDGGWGSQGSGFSRGGITAAGIAYLVTTENLLRSQRFNMHADGSPRCCGEAFKDEAIAAGCRWLGNHFTVTHNPSTDANSDGSVGYLYYLYCLERVGRLTGRRYFTSQSGKQFDWYREGAKYLIAHQNPITGAWVGAPALLEDCPILATDYALHFLSRGLTPILAGKLKWNGAPDAAHDSIDYTPQDVWNLARYTSRLPDWPQQLTWQSVNMNRADADDLNQCPLLILDVADADRFTPEQITLLKTYLQDGGCLFALGGCQSASPDAAMQQLISKLYPAEEVKLRKLERTHPVYRSEFRLLDLKTGDPLVELWGAETGCRTSILFSPDDLGCLWDQWSPLTLPDRSPEREASITRALHVGVNVAALAAGRVLIKELGPETSAEPASTEERIEHRLLNIAKIRASTEWDAAPHALRKLLHAMNQVSGGQFATNPSNVLLSDPRLFKHPLLYLHGRTGFVLSPEDQRALKKHLLQGGVLFADACCGADEFDGSFRRLTEQLFPTQKLERIPVEHELFSTKTGYDLRQVHFRKPLDLQTRSTEERVQLTAPVVEGIKVDDRYVILYSPHDLSCAIEHGDKITCAGYTQADAIRLGLNIVWYSLLH</sequence>
<reference evidence="3 4" key="1">
    <citation type="submission" date="2019-08" db="EMBL/GenBank/DDBJ databases">
        <title>Deep-cultivation of Planctomycetes and their phenomic and genomic characterization uncovers novel biology.</title>
        <authorList>
            <person name="Wiegand S."/>
            <person name="Jogler M."/>
            <person name="Boedeker C."/>
            <person name="Pinto D."/>
            <person name="Vollmers J."/>
            <person name="Rivas-Marin E."/>
            <person name="Kohn T."/>
            <person name="Peeters S.H."/>
            <person name="Heuer A."/>
            <person name="Rast P."/>
            <person name="Oberbeckmann S."/>
            <person name="Bunk B."/>
            <person name="Jeske O."/>
            <person name="Meyerdierks A."/>
            <person name="Storesund J.E."/>
            <person name="Kallscheuer N."/>
            <person name="Luecker S."/>
            <person name="Lage O.M."/>
            <person name="Pohl T."/>
            <person name="Merkel B.J."/>
            <person name="Hornburger P."/>
            <person name="Mueller R.-W."/>
            <person name="Bruemmer F."/>
            <person name="Labrenz M."/>
            <person name="Spormann A.M."/>
            <person name="Op den Camp H."/>
            <person name="Overmann J."/>
            <person name="Amann R."/>
            <person name="Jetten M.S.M."/>
            <person name="Mascher T."/>
            <person name="Medema M.H."/>
            <person name="Devos D.P."/>
            <person name="Kaster A.-K."/>
            <person name="Ovreas L."/>
            <person name="Rohde M."/>
            <person name="Galperin M.Y."/>
            <person name="Jogler C."/>
        </authorList>
    </citation>
    <scope>NUCLEOTIDE SEQUENCE [LARGE SCALE GENOMIC DNA]</scope>
    <source>
        <strain evidence="3 4">DSM 8797</strain>
    </source>
</reference>
<keyword evidence="1" id="KW-0472">Membrane</keyword>
<dbReference type="CDD" id="cd00688">
    <property type="entry name" value="ISOPREN_C2_like"/>
    <property type="match status" value="1"/>
</dbReference>
<feature type="domain" description="DUF4159" evidence="2">
    <location>
        <begin position="612"/>
        <end position="814"/>
    </location>
</feature>
<dbReference type="EMBL" id="CP042910">
    <property type="protein sequence ID" value="QEG14273.1"/>
    <property type="molecule type" value="Genomic_DNA"/>
</dbReference>
<organism evidence="3 4">
    <name type="scientific">Gimesia maris</name>
    <dbReference type="NCBI Taxonomy" id="122"/>
    <lineage>
        <taxon>Bacteria</taxon>
        <taxon>Pseudomonadati</taxon>
        <taxon>Planctomycetota</taxon>
        <taxon>Planctomycetia</taxon>
        <taxon>Planctomycetales</taxon>
        <taxon>Planctomycetaceae</taxon>
        <taxon>Gimesia</taxon>
    </lineage>
</organism>
<evidence type="ECO:0000256" key="1">
    <source>
        <dbReference type="SAM" id="Phobius"/>
    </source>
</evidence>
<dbReference type="InterPro" id="IPR008930">
    <property type="entry name" value="Terpenoid_cyclase/PrenylTrfase"/>
</dbReference>